<dbReference type="SUPFAM" id="SSF111369">
    <property type="entry name" value="HlyD-like secretion proteins"/>
    <property type="match status" value="1"/>
</dbReference>
<evidence type="ECO:0000259" key="2">
    <source>
        <dbReference type="Pfam" id="PF25876"/>
    </source>
</evidence>
<keyword evidence="7" id="KW-1185">Reference proteome</keyword>
<reference evidence="5 6" key="3">
    <citation type="submission" date="2019-06" db="EMBL/GenBank/DDBJ databases">
        <authorList>
            <person name="Le Quere A."/>
            <person name="Colella S."/>
        </authorList>
    </citation>
    <scope>NUCLEOTIDE SEQUENCE [LARGE SCALE GENOMIC DNA]</scope>
    <source>
        <strain evidence="5">EmedicaeMD41</strain>
    </source>
</reference>
<dbReference type="InterPro" id="IPR058792">
    <property type="entry name" value="Beta-barrel_RND_2"/>
</dbReference>
<dbReference type="NCBIfam" id="TIGR01730">
    <property type="entry name" value="RND_mfp"/>
    <property type="match status" value="1"/>
</dbReference>
<feature type="domain" description="Multidrug resistance protein MdtA-like alpha-helical hairpin" evidence="2">
    <location>
        <begin position="93"/>
        <end position="151"/>
    </location>
</feature>
<dbReference type="InterPro" id="IPR006143">
    <property type="entry name" value="RND_pump_MFP"/>
</dbReference>
<dbReference type="Proteomes" id="UP000507954">
    <property type="component" value="Unassembled WGS sequence"/>
</dbReference>
<reference evidence="4" key="1">
    <citation type="submission" date="2017-04" db="EMBL/GenBank/DDBJ databases">
        <authorList>
            <person name="Porter S."/>
            <person name="Friesen M.L."/>
            <person name="Faber-Hammond J."/>
        </authorList>
    </citation>
    <scope>NUCLEOTIDE SEQUENCE</scope>
    <source>
        <strain evidence="4">Str16</strain>
    </source>
</reference>
<evidence type="ECO:0000259" key="3">
    <source>
        <dbReference type="Pfam" id="PF25954"/>
    </source>
</evidence>
<feature type="domain" description="CusB-like beta-barrel" evidence="3">
    <location>
        <begin position="192"/>
        <end position="262"/>
    </location>
</feature>
<dbReference type="PANTHER" id="PTHR30469">
    <property type="entry name" value="MULTIDRUG RESISTANCE PROTEIN MDTA"/>
    <property type="match status" value="1"/>
</dbReference>
<dbReference type="GO" id="GO:1990281">
    <property type="term" value="C:efflux pump complex"/>
    <property type="evidence" value="ECO:0007669"/>
    <property type="project" value="TreeGrafter"/>
</dbReference>
<dbReference type="Gene3D" id="1.10.287.470">
    <property type="entry name" value="Helix hairpin bin"/>
    <property type="match status" value="1"/>
</dbReference>
<dbReference type="Gene3D" id="2.40.30.170">
    <property type="match status" value="1"/>
</dbReference>
<evidence type="ECO:0000313" key="7">
    <source>
        <dbReference type="Proteomes" id="UP001190825"/>
    </source>
</evidence>
<evidence type="ECO:0000256" key="1">
    <source>
        <dbReference type="ARBA" id="ARBA00009477"/>
    </source>
</evidence>
<evidence type="ECO:0000313" key="4">
    <source>
        <dbReference type="EMBL" id="PLU09206.1"/>
    </source>
</evidence>
<proteinExistence type="inferred from homology"/>
<gene>
    <name evidence="4" type="ORF">BMJ33_02095</name>
    <name evidence="5" type="ORF">EMEDMD4_490045</name>
</gene>
<dbReference type="Proteomes" id="UP001190825">
    <property type="component" value="Unassembled WGS sequence"/>
</dbReference>
<dbReference type="InterPro" id="IPR058624">
    <property type="entry name" value="MdtA-like_HH"/>
</dbReference>
<comment type="similarity">
    <text evidence="1">Belongs to the membrane fusion protein (MFP) (TC 8.A.1) family.</text>
</comment>
<accession>A0A508WZZ2</accession>
<dbReference type="PANTHER" id="PTHR30469:SF33">
    <property type="entry name" value="SLR1207 PROTEIN"/>
    <property type="match status" value="1"/>
</dbReference>
<sequence length="340" mass="36963">MRSKQQMRRYVVAVAAAAAVGAAAFWYALRPVPLSVVAPKRGDAAEIVYASGVVEPRVWAKVTSTVRERIVEQCNCEGERVETGDALARLDDTEAQAILGELQARLSLAQEEYRRKLALAERNTISEQTVDRARTDVAQLEALIAGQEARLAAYVLRAPSAGRVLRQDGEIGEVAELGTVLFWVGEPRPLIVEAEVNEEDIPRVEVGQKAYLRSDAFPERALEAVVDSITPKGDPVTKTYRVRLGLPEDTPLRIGMSTDVNIVVRLSRNALIIPAAAVSGTKVAVVKSRKAMLREIKTGIRGTNGVEVLSGLEESERIISPLPPDLADGTRVDVVRTEAK</sequence>
<dbReference type="AlphaFoldDB" id="A0A508WZZ2"/>
<protein>
    <submittedName>
        <fullName evidence="4">Efflux transporter periplasmic adaptor subunit</fullName>
    </submittedName>
    <submittedName>
        <fullName evidence="5">Efflux transporter, RND family, MFP subunit</fullName>
    </submittedName>
</protein>
<name>A0A508WZZ2_9HYPH</name>
<dbReference type="GeneID" id="61612604"/>
<dbReference type="GO" id="GO:0015562">
    <property type="term" value="F:efflux transmembrane transporter activity"/>
    <property type="evidence" value="ECO:0007669"/>
    <property type="project" value="TreeGrafter"/>
</dbReference>
<evidence type="ECO:0000313" key="6">
    <source>
        <dbReference type="Proteomes" id="UP000507954"/>
    </source>
</evidence>
<reference evidence="4 7" key="2">
    <citation type="journal article" date="2018" name="FEMS Microbiol. Ecol.">
        <title>Co-invading symbiotic mutualists of Medicago polymorpha retain high ancestral diversity and contain diverse accessory genomes.</title>
        <authorList>
            <person name="Porter S.S."/>
            <person name="Faber-Hammond J.J."/>
            <person name="Friesen M.L."/>
        </authorList>
    </citation>
    <scope>NUCLEOTIDE SEQUENCE [LARGE SCALE GENOMIC DNA]</scope>
    <source>
        <strain evidence="4 7">Str16</strain>
    </source>
</reference>
<dbReference type="Pfam" id="PF25876">
    <property type="entry name" value="HH_MFP_RND"/>
    <property type="match status" value="1"/>
</dbReference>
<dbReference type="EMBL" id="NBUC01000011">
    <property type="protein sequence ID" value="PLU09206.1"/>
    <property type="molecule type" value="Genomic_DNA"/>
</dbReference>
<organism evidence="5 6">
    <name type="scientific">Sinorhizobium medicae</name>
    <dbReference type="NCBI Taxonomy" id="110321"/>
    <lineage>
        <taxon>Bacteria</taxon>
        <taxon>Pseudomonadati</taxon>
        <taxon>Pseudomonadota</taxon>
        <taxon>Alphaproteobacteria</taxon>
        <taxon>Hyphomicrobiales</taxon>
        <taxon>Rhizobiaceae</taxon>
        <taxon>Sinorhizobium/Ensifer group</taxon>
        <taxon>Sinorhizobium</taxon>
    </lineage>
</organism>
<dbReference type="RefSeq" id="WP_018209542.1">
    <property type="nucleotide sequence ID" value="NZ_ATYC01000008.1"/>
</dbReference>
<evidence type="ECO:0000313" key="5">
    <source>
        <dbReference type="EMBL" id="VTZ63118.1"/>
    </source>
</evidence>
<dbReference type="EMBL" id="CABFNB010000116">
    <property type="protein sequence ID" value="VTZ63118.1"/>
    <property type="molecule type" value="Genomic_DNA"/>
</dbReference>
<dbReference type="Pfam" id="PF25954">
    <property type="entry name" value="Beta-barrel_RND_2"/>
    <property type="match status" value="1"/>
</dbReference>
<dbReference type="Gene3D" id="2.40.420.20">
    <property type="match status" value="1"/>
</dbReference>